<sequence length="40" mass="4224">MQTRPPKKLSSSISVVVSDILGASFMAFCGGRKAQVGKKI</sequence>
<evidence type="ECO:0000313" key="1">
    <source>
        <dbReference type="EMBL" id="OYR19809.1"/>
    </source>
</evidence>
<reference evidence="1 2" key="1">
    <citation type="submission" date="2017-07" db="EMBL/GenBank/DDBJ databases">
        <title>Phylogenetic study on the rhizospheric bacterium Ochrobactrum sp. A44.</title>
        <authorList>
            <person name="Krzyzanowska D.M."/>
            <person name="Ossowicki A."/>
            <person name="Rajewska M."/>
            <person name="Maciag T."/>
            <person name="Kaczynski Z."/>
            <person name="Czerwicka M."/>
            <person name="Jafra S."/>
        </authorList>
    </citation>
    <scope>NUCLEOTIDE SEQUENCE [LARGE SCALE GENOMIC DNA]</scope>
    <source>
        <strain evidence="1 2">DSM 7216</strain>
    </source>
</reference>
<keyword evidence="2" id="KW-1185">Reference proteome</keyword>
<evidence type="ECO:0000313" key="2">
    <source>
        <dbReference type="Proteomes" id="UP000215590"/>
    </source>
</evidence>
<organism evidence="1 2">
    <name type="scientific">Brucella thiophenivorans</name>
    <dbReference type="NCBI Taxonomy" id="571255"/>
    <lineage>
        <taxon>Bacteria</taxon>
        <taxon>Pseudomonadati</taxon>
        <taxon>Pseudomonadota</taxon>
        <taxon>Alphaproteobacteria</taxon>
        <taxon>Hyphomicrobiales</taxon>
        <taxon>Brucellaceae</taxon>
        <taxon>Brucella/Ochrobactrum group</taxon>
        <taxon>Brucella</taxon>
    </lineage>
</organism>
<gene>
    <name evidence="1" type="ORF">CEV31_1227</name>
</gene>
<protein>
    <submittedName>
        <fullName evidence="1">Uncharacterized protein</fullName>
    </submittedName>
</protein>
<proteinExistence type="predicted"/>
<dbReference type="AlphaFoldDB" id="A0A256FYA6"/>
<accession>A0A256FYA6</accession>
<name>A0A256FYA6_9HYPH</name>
<dbReference type="Proteomes" id="UP000215590">
    <property type="component" value="Unassembled WGS sequence"/>
</dbReference>
<comment type="caution">
    <text evidence="1">The sequence shown here is derived from an EMBL/GenBank/DDBJ whole genome shotgun (WGS) entry which is preliminary data.</text>
</comment>
<dbReference type="EMBL" id="NNRJ01000015">
    <property type="protein sequence ID" value="OYR19809.1"/>
    <property type="molecule type" value="Genomic_DNA"/>
</dbReference>